<dbReference type="Proteomes" id="UP000866496">
    <property type="component" value="Unassembled WGS sequence"/>
</dbReference>
<dbReference type="NCBIfam" id="TIGR01683">
    <property type="entry name" value="thiS"/>
    <property type="match status" value="1"/>
</dbReference>
<sequence>MINVYFNDKIYNIQPSLSLSAFLKQLNYTQQHFAVAINNHHVPHKAYETTILQANDCIDILFPMQGG</sequence>
<dbReference type="Proteomes" id="UP001071279">
    <property type="component" value="Unassembled WGS sequence"/>
</dbReference>
<dbReference type="InterPro" id="IPR016155">
    <property type="entry name" value="Mopterin_synth/thiamin_S_b"/>
</dbReference>
<name>A0A129L445_LEGPN</name>
<reference evidence="1" key="3">
    <citation type="submission" date="2019-10" db="EMBL/GenBank/DDBJ databases">
        <authorList>
            <consortium name="NCBI Pathogen Detection Project"/>
        </authorList>
    </citation>
    <scope>NUCLEOTIDE SEQUENCE</scope>
    <source>
        <strain evidence="1">AZ00058701</strain>
    </source>
</reference>
<evidence type="ECO:0000313" key="5">
    <source>
        <dbReference type="Proteomes" id="UP001071279"/>
    </source>
</evidence>
<dbReference type="EMBL" id="DACWHX010000003">
    <property type="protein sequence ID" value="HAU1879228.1"/>
    <property type="molecule type" value="Genomic_DNA"/>
</dbReference>
<dbReference type="SUPFAM" id="SSF54285">
    <property type="entry name" value="MoaD/ThiS"/>
    <property type="match status" value="1"/>
</dbReference>
<proteinExistence type="predicted"/>
<organism evidence="2 5">
    <name type="scientific">Legionella pneumophila</name>
    <dbReference type="NCBI Taxonomy" id="446"/>
    <lineage>
        <taxon>Bacteria</taxon>
        <taxon>Pseudomonadati</taxon>
        <taxon>Pseudomonadota</taxon>
        <taxon>Gammaproteobacteria</taxon>
        <taxon>Legionellales</taxon>
        <taxon>Legionellaceae</taxon>
        <taxon>Legionella</taxon>
    </lineage>
</organism>
<protein>
    <submittedName>
        <fullName evidence="2">Sulfur carrier protein ThiS</fullName>
    </submittedName>
    <submittedName>
        <fullName evidence="3">Thiamine biosynthesis sulfur transport protein ThiS</fullName>
    </submittedName>
</protein>
<dbReference type="PANTHER" id="PTHR34472">
    <property type="entry name" value="SULFUR CARRIER PROTEIN THIS"/>
    <property type="match status" value="1"/>
</dbReference>
<dbReference type="AlphaFoldDB" id="A0A129L445"/>
<reference evidence="1" key="1">
    <citation type="journal article" date="2018" name="Genome Biol.">
        <title>SKESA: strategic k-mer extension for scrupulous assemblies.</title>
        <authorList>
            <person name="Souvorov A."/>
            <person name="Agarwala R."/>
            <person name="Lipman D.J."/>
        </authorList>
    </citation>
    <scope>NUCLEOTIDE SEQUENCE</scope>
    <source>
        <strain evidence="1">AZ00058701</strain>
    </source>
</reference>
<dbReference type="GeneID" id="57035556"/>
<dbReference type="Pfam" id="PF02597">
    <property type="entry name" value="ThiS"/>
    <property type="match status" value="1"/>
</dbReference>
<reference evidence="3 4" key="2">
    <citation type="submission" date="2018-06" db="EMBL/GenBank/DDBJ databases">
        <authorList>
            <consortium name="Pathogen Informatics"/>
            <person name="Doyle S."/>
        </authorList>
    </citation>
    <scope>NUCLEOTIDE SEQUENCE [LARGE SCALE GENOMIC DNA]</scope>
    <source>
        <strain evidence="3 4">NCTC12000</strain>
    </source>
</reference>
<dbReference type="InterPro" id="IPR012675">
    <property type="entry name" value="Beta-grasp_dom_sf"/>
</dbReference>
<dbReference type="Gene3D" id="3.10.20.30">
    <property type="match status" value="1"/>
</dbReference>
<dbReference type="EMBL" id="UGOL01000001">
    <property type="protein sequence ID" value="STX79703.1"/>
    <property type="molecule type" value="Genomic_DNA"/>
</dbReference>
<dbReference type="CDD" id="cd00565">
    <property type="entry name" value="Ubl_ThiS"/>
    <property type="match status" value="1"/>
</dbReference>
<dbReference type="Proteomes" id="UP000254631">
    <property type="component" value="Unassembled WGS sequence"/>
</dbReference>
<dbReference type="InterPro" id="IPR003749">
    <property type="entry name" value="ThiS/MoaD-like"/>
</dbReference>
<evidence type="ECO:0000313" key="2">
    <source>
        <dbReference type="EMBL" id="MCZ4720675.1"/>
    </source>
</evidence>
<gene>
    <name evidence="2" type="primary">thiS</name>
    <name evidence="1" type="ORF">JBJ86_03035</name>
    <name evidence="3" type="ORF">NCTC12000_01696</name>
    <name evidence="2" type="ORF">O6C86_15845</name>
</gene>
<evidence type="ECO:0000313" key="3">
    <source>
        <dbReference type="EMBL" id="STX79703.1"/>
    </source>
</evidence>
<dbReference type="OMA" id="VARANYK"/>
<dbReference type="InterPro" id="IPR010035">
    <property type="entry name" value="Thi_S"/>
</dbReference>
<dbReference type="PANTHER" id="PTHR34472:SF1">
    <property type="entry name" value="SULFUR CARRIER PROTEIN THIS"/>
    <property type="match status" value="1"/>
</dbReference>
<evidence type="ECO:0000313" key="4">
    <source>
        <dbReference type="Proteomes" id="UP000254631"/>
    </source>
</evidence>
<dbReference type="EMBL" id="JAPXIC010000096">
    <property type="protein sequence ID" value="MCZ4720675.1"/>
    <property type="molecule type" value="Genomic_DNA"/>
</dbReference>
<dbReference type="RefSeq" id="WP_011946564.1">
    <property type="nucleotide sequence ID" value="NZ_BAZA01000061.1"/>
</dbReference>
<evidence type="ECO:0000313" key="1">
    <source>
        <dbReference type="EMBL" id="HAU1879228.1"/>
    </source>
</evidence>
<accession>A0A129L445</accession>
<reference evidence="2" key="4">
    <citation type="submission" date="2022-12" db="EMBL/GenBank/DDBJ databases">
        <title>Comparative genomics of Legionella pneumophila isolates from the West Bank and Germany support molecular epidemiology of Legionnaires disease.</title>
        <authorList>
            <person name="Zayed A.R."/>
            <person name="Bitar D.M."/>
            <person name="Steinert M."/>
            <person name="Lueck C."/>
            <person name="Brettar I."/>
            <person name="Hoefle M.G."/>
            <person name="Bunk B."/>
        </authorList>
    </citation>
    <scope>NUCLEOTIDE SEQUENCE</scope>
    <source>
        <strain evidence="2">H23</strain>
    </source>
</reference>